<accession>A0A093Q957</accession>
<sequence>EDGGVLPVGVDEEAGEGAVRLHAGVEADVVPHSHLHPHLILGLQAHQGAPRERGGLGPVPVVLEEGGDGVAVLHDVELQAGAVHGGVHGEVVEPGHLAGELARGGVVVALLVDEHHVEEDGLVGQGRAAR</sequence>
<feature type="non-terminal residue" evidence="1">
    <location>
        <position position="1"/>
    </location>
</feature>
<dbReference type="EMBL" id="KL672246">
    <property type="protein sequence ID" value="KFW85106.1"/>
    <property type="molecule type" value="Genomic_DNA"/>
</dbReference>
<evidence type="ECO:0000313" key="1">
    <source>
        <dbReference type="EMBL" id="KFW85106.1"/>
    </source>
</evidence>
<dbReference type="AlphaFoldDB" id="A0A093Q957"/>
<evidence type="ECO:0000313" key="2">
    <source>
        <dbReference type="Proteomes" id="UP000053258"/>
    </source>
</evidence>
<reference evidence="1 2" key="1">
    <citation type="submission" date="2014-06" db="EMBL/GenBank/DDBJ databases">
        <title>Genome evolution of avian class.</title>
        <authorList>
            <person name="Zhang G."/>
            <person name="Li C."/>
        </authorList>
    </citation>
    <scope>NUCLEOTIDE SEQUENCE [LARGE SCALE GENOMIC DNA]</scope>
    <source>
        <strain evidence="1">BGI_N305</strain>
    </source>
</reference>
<name>A0A093Q957_9PASS</name>
<gene>
    <name evidence="1" type="ORF">N305_04119</name>
</gene>
<protein>
    <submittedName>
        <fullName evidence="1">Uncharacterized protein</fullName>
    </submittedName>
</protein>
<dbReference type="Proteomes" id="UP000053258">
    <property type="component" value="Unassembled WGS sequence"/>
</dbReference>
<keyword evidence="2" id="KW-1185">Reference proteome</keyword>
<proteinExistence type="predicted"/>
<organism evidence="1 2">
    <name type="scientific">Manacus vitellinus</name>
    <name type="common">golden-collared manakin</name>
    <dbReference type="NCBI Taxonomy" id="328815"/>
    <lineage>
        <taxon>Eukaryota</taxon>
        <taxon>Metazoa</taxon>
        <taxon>Chordata</taxon>
        <taxon>Craniata</taxon>
        <taxon>Vertebrata</taxon>
        <taxon>Euteleostomi</taxon>
        <taxon>Archelosauria</taxon>
        <taxon>Archosauria</taxon>
        <taxon>Dinosauria</taxon>
        <taxon>Saurischia</taxon>
        <taxon>Theropoda</taxon>
        <taxon>Coelurosauria</taxon>
        <taxon>Aves</taxon>
        <taxon>Neognathae</taxon>
        <taxon>Neoaves</taxon>
        <taxon>Telluraves</taxon>
        <taxon>Australaves</taxon>
        <taxon>Passeriformes</taxon>
        <taxon>Pipridae</taxon>
        <taxon>Manacus</taxon>
    </lineage>
</organism>
<feature type="non-terminal residue" evidence="1">
    <location>
        <position position="130"/>
    </location>
</feature>